<evidence type="ECO:0000256" key="6">
    <source>
        <dbReference type="PROSITE-ProRule" id="PRU00169"/>
    </source>
</evidence>
<evidence type="ECO:0000256" key="2">
    <source>
        <dbReference type="ARBA" id="ARBA00012438"/>
    </source>
</evidence>
<dbReference type="Pfam" id="PF00072">
    <property type="entry name" value="Response_reg"/>
    <property type="match status" value="1"/>
</dbReference>
<dbReference type="Pfam" id="PF02518">
    <property type="entry name" value="HATPase_c"/>
    <property type="match status" value="1"/>
</dbReference>
<evidence type="ECO:0000256" key="5">
    <source>
        <dbReference type="ARBA" id="ARBA00023012"/>
    </source>
</evidence>
<feature type="modified residue" description="4-aspartylphosphate" evidence="6">
    <location>
        <position position="52"/>
    </location>
</feature>
<dbReference type="SMART" id="SM00388">
    <property type="entry name" value="HisKA"/>
    <property type="match status" value="1"/>
</dbReference>
<dbReference type="InterPro" id="IPR005467">
    <property type="entry name" value="His_kinase_dom"/>
</dbReference>
<dbReference type="SMART" id="SM00448">
    <property type="entry name" value="REC"/>
    <property type="match status" value="1"/>
</dbReference>
<dbReference type="SUPFAM" id="SSF52172">
    <property type="entry name" value="CheY-like"/>
    <property type="match status" value="1"/>
</dbReference>
<dbReference type="PROSITE" id="PS50109">
    <property type="entry name" value="HIS_KIN"/>
    <property type="match status" value="1"/>
</dbReference>
<keyword evidence="3 6" id="KW-0597">Phosphoprotein</keyword>
<dbReference type="CDD" id="cd17574">
    <property type="entry name" value="REC_OmpR"/>
    <property type="match status" value="1"/>
</dbReference>
<name>A0AA97AJX5_9CYAN</name>
<keyword evidence="4" id="KW-0418">Kinase</keyword>
<gene>
    <name evidence="9" type="ORF">HJG54_22780</name>
</gene>
<accession>A0AA97AJX5</accession>
<sequence>MKTILVIEDDPFIRESIGDVLELEGYQVVTAANGAIGVALAFQHLPDLILCDVSMPEMDGFEVLESLQQHPETNTIPFVFLTARTTKADQRQGMNLGADDYLAKPCTVPELLNTISRRFEKRAVVQAKSEKQLENVRLNIAQSLPHELYTPLNGILGFSELLRDYDSLDQAEIQEVGEAIHTSALRLHHLLKNFVLYSKLELIAHHPEQAQFLQIPKVQSAAAIIQATAQQVAQQTGRLLDLQLQTHSDPGIGEVPIGEPYLQKIVEELVDNAFKFSAAQTPVVVEITQKANEFVLRVTNQGRGMTPEQIANIGAYVQFNRKHYEQQGLGLGVIISKRITELCGGSFHIYSIPNQTITVQVRFRGDLLARPLTDPMREWARVQDWQVS</sequence>
<keyword evidence="5" id="KW-0902">Two-component regulatory system</keyword>
<dbReference type="InterPro" id="IPR003661">
    <property type="entry name" value="HisK_dim/P_dom"/>
</dbReference>
<evidence type="ECO:0000313" key="9">
    <source>
        <dbReference type="EMBL" id="WNZ25396.1"/>
    </source>
</evidence>
<feature type="domain" description="Response regulatory" evidence="8">
    <location>
        <begin position="3"/>
        <end position="119"/>
    </location>
</feature>
<dbReference type="Gene3D" id="3.40.50.2300">
    <property type="match status" value="1"/>
</dbReference>
<dbReference type="SUPFAM" id="SSF47384">
    <property type="entry name" value="Homodimeric domain of signal transducing histidine kinase"/>
    <property type="match status" value="1"/>
</dbReference>
<dbReference type="PROSITE" id="PS50110">
    <property type="entry name" value="RESPONSE_REGULATORY"/>
    <property type="match status" value="1"/>
</dbReference>
<dbReference type="InterPro" id="IPR001789">
    <property type="entry name" value="Sig_transdc_resp-reg_receiver"/>
</dbReference>
<dbReference type="GO" id="GO:0000155">
    <property type="term" value="F:phosphorelay sensor kinase activity"/>
    <property type="evidence" value="ECO:0007669"/>
    <property type="project" value="InterPro"/>
</dbReference>
<organism evidence="9">
    <name type="scientific">Leptolyngbya sp. NK1-12</name>
    <dbReference type="NCBI Taxonomy" id="2547451"/>
    <lineage>
        <taxon>Bacteria</taxon>
        <taxon>Bacillati</taxon>
        <taxon>Cyanobacteriota</taxon>
        <taxon>Cyanophyceae</taxon>
        <taxon>Leptolyngbyales</taxon>
        <taxon>Leptolyngbyaceae</taxon>
        <taxon>Leptolyngbya group</taxon>
        <taxon>Leptolyngbya</taxon>
    </lineage>
</organism>
<dbReference type="SMART" id="SM00387">
    <property type="entry name" value="HATPase_c"/>
    <property type="match status" value="1"/>
</dbReference>
<dbReference type="InterPro" id="IPR003594">
    <property type="entry name" value="HATPase_dom"/>
</dbReference>
<evidence type="ECO:0000259" key="8">
    <source>
        <dbReference type="PROSITE" id="PS50110"/>
    </source>
</evidence>
<dbReference type="InterPro" id="IPR011006">
    <property type="entry name" value="CheY-like_superfamily"/>
</dbReference>
<keyword evidence="4" id="KW-0808">Transferase</keyword>
<comment type="catalytic activity">
    <reaction evidence="1">
        <text>ATP + protein L-histidine = ADP + protein N-phospho-L-histidine.</text>
        <dbReference type="EC" id="2.7.13.3"/>
    </reaction>
</comment>
<evidence type="ECO:0000256" key="4">
    <source>
        <dbReference type="ARBA" id="ARBA00022777"/>
    </source>
</evidence>
<dbReference type="Gene3D" id="3.30.565.10">
    <property type="entry name" value="Histidine kinase-like ATPase, C-terminal domain"/>
    <property type="match status" value="1"/>
</dbReference>
<dbReference type="PANTHER" id="PTHR43547:SF2">
    <property type="entry name" value="HYBRID SIGNAL TRANSDUCTION HISTIDINE KINASE C"/>
    <property type="match status" value="1"/>
</dbReference>
<dbReference type="Gene3D" id="1.10.287.130">
    <property type="match status" value="1"/>
</dbReference>
<dbReference type="CDD" id="cd00082">
    <property type="entry name" value="HisKA"/>
    <property type="match status" value="1"/>
</dbReference>
<dbReference type="EC" id="2.7.13.3" evidence="2"/>
<proteinExistence type="predicted"/>
<evidence type="ECO:0000256" key="1">
    <source>
        <dbReference type="ARBA" id="ARBA00000085"/>
    </source>
</evidence>
<dbReference type="Pfam" id="PF00512">
    <property type="entry name" value="HisKA"/>
    <property type="match status" value="1"/>
</dbReference>
<dbReference type="InterPro" id="IPR036890">
    <property type="entry name" value="HATPase_C_sf"/>
</dbReference>
<reference evidence="9" key="1">
    <citation type="submission" date="2020-05" db="EMBL/GenBank/DDBJ databases">
        <authorList>
            <person name="Zhu T."/>
            <person name="Keshari N."/>
            <person name="Lu X."/>
        </authorList>
    </citation>
    <scope>NUCLEOTIDE SEQUENCE</scope>
    <source>
        <strain evidence="9">NK1-12</strain>
    </source>
</reference>
<evidence type="ECO:0000259" key="7">
    <source>
        <dbReference type="PROSITE" id="PS50109"/>
    </source>
</evidence>
<dbReference type="AlphaFoldDB" id="A0AA97AJX5"/>
<evidence type="ECO:0000256" key="3">
    <source>
        <dbReference type="ARBA" id="ARBA00022553"/>
    </source>
</evidence>
<dbReference type="RefSeq" id="WP_316431541.1">
    <property type="nucleotide sequence ID" value="NZ_CP053586.1"/>
</dbReference>
<dbReference type="InterPro" id="IPR036097">
    <property type="entry name" value="HisK_dim/P_sf"/>
</dbReference>
<dbReference type="SUPFAM" id="SSF55874">
    <property type="entry name" value="ATPase domain of HSP90 chaperone/DNA topoisomerase II/histidine kinase"/>
    <property type="match status" value="1"/>
</dbReference>
<protein>
    <recommendedName>
        <fullName evidence="2">histidine kinase</fullName>
        <ecNumber evidence="2">2.7.13.3</ecNumber>
    </recommendedName>
</protein>
<dbReference type="EMBL" id="CP053586">
    <property type="protein sequence ID" value="WNZ25396.1"/>
    <property type="molecule type" value="Genomic_DNA"/>
</dbReference>
<feature type="domain" description="Histidine kinase" evidence="7">
    <location>
        <begin position="143"/>
        <end position="367"/>
    </location>
</feature>
<dbReference type="PANTHER" id="PTHR43547">
    <property type="entry name" value="TWO-COMPONENT HISTIDINE KINASE"/>
    <property type="match status" value="1"/>
</dbReference>